<keyword evidence="1 2" id="KW-1015">Disulfide bond</keyword>
<organism evidence="5 6">
    <name type="scientific">Paralvinella palmiformis</name>
    <dbReference type="NCBI Taxonomy" id="53620"/>
    <lineage>
        <taxon>Eukaryota</taxon>
        <taxon>Metazoa</taxon>
        <taxon>Spiralia</taxon>
        <taxon>Lophotrochozoa</taxon>
        <taxon>Annelida</taxon>
        <taxon>Polychaeta</taxon>
        <taxon>Sedentaria</taxon>
        <taxon>Canalipalpata</taxon>
        <taxon>Terebellida</taxon>
        <taxon>Terebelliformia</taxon>
        <taxon>Alvinellidae</taxon>
        <taxon>Paralvinella</taxon>
    </lineage>
</organism>
<evidence type="ECO:0000313" key="6">
    <source>
        <dbReference type="Proteomes" id="UP001208570"/>
    </source>
</evidence>
<evidence type="ECO:0000256" key="2">
    <source>
        <dbReference type="PROSITE-ProRule" id="PRU00124"/>
    </source>
</evidence>
<evidence type="ECO:0000256" key="3">
    <source>
        <dbReference type="SAM" id="Phobius"/>
    </source>
</evidence>
<feature type="signal peptide" evidence="4">
    <location>
        <begin position="1"/>
        <end position="25"/>
    </location>
</feature>
<keyword evidence="3" id="KW-1133">Transmembrane helix</keyword>
<accession>A0AAD9K8L9</accession>
<comment type="caution">
    <text evidence="5">The sequence shown here is derived from an EMBL/GenBank/DDBJ whole genome shotgun (WGS) entry which is preliminary data.</text>
</comment>
<dbReference type="SUPFAM" id="SSF57424">
    <property type="entry name" value="LDL receptor-like module"/>
    <property type="match status" value="1"/>
</dbReference>
<dbReference type="CDD" id="cd00112">
    <property type="entry name" value="LDLa"/>
    <property type="match status" value="1"/>
</dbReference>
<feature type="chain" id="PRO_5042199542" evidence="4">
    <location>
        <begin position="26"/>
        <end position="277"/>
    </location>
</feature>
<protein>
    <submittedName>
        <fullName evidence="5">Uncharacterized protein</fullName>
    </submittedName>
</protein>
<keyword evidence="4" id="KW-0732">Signal</keyword>
<dbReference type="InterPro" id="IPR036055">
    <property type="entry name" value="LDL_receptor-like_sf"/>
</dbReference>
<proteinExistence type="predicted"/>
<evidence type="ECO:0000256" key="4">
    <source>
        <dbReference type="SAM" id="SignalP"/>
    </source>
</evidence>
<comment type="caution">
    <text evidence="2">Lacks conserved residue(s) required for the propagation of feature annotation.</text>
</comment>
<keyword evidence="6" id="KW-1185">Reference proteome</keyword>
<keyword evidence="3" id="KW-0472">Membrane</keyword>
<feature type="transmembrane region" description="Helical" evidence="3">
    <location>
        <begin position="157"/>
        <end position="181"/>
    </location>
</feature>
<keyword evidence="3" id="KW-0812">Transmembrane</keyword>
<evidence type="ECO:0000313" key="5">
    <source>
        <dbReference type="EMBL" id="KAK2166445.1"/>
    </source>
</evidence>
<dbReference type="InterPro" id="IPR002172">
    <property type="entry name" value="LDrepeatLR_classA_rpt"/>
</dbReference>
<name>A0AAD9K8L9_9ANNE</name>
<gene>
    <name evidence="5" type="ORF">LSH36_39g11007</name>
</gene>
<dbReference type="EMBL" id="JAODUP010000039">
    <property type="protein sequence ID" value="KAK2166445.1"/>
    <property type="molecule type" value="Genomic_DNA"/>
</dbReference>
<dbReference type="SMART" id="SM00192">
    <property type="entry name" value="LDLa"/>
    <property type="match status" value="1"/>
</dbReference>
<sequence length="277" mass="30587">MRSLIKALQVTAILSLLSLVTVVKNKSTEKGFRFETLILVLLKEYVQVEVLRVGLSQKVYDCRTQKYEINDFLFVASKYLTVRFEKPLNAKKYNFSLVITSYESEFFCESDQIDCMYKDQEICVDNDVQCDGIINCPDGKDEKLCTYSVDDEAVSSVAIGIVATIIILSILACAGCIFGLVRCCWRQRRQCYQGTLVTQHVMTQQSVQSATSAFVYYPAASQQTAGPVPLPDSYQTIAATPPVGYPQVPGTPSVGYQQAVATAPGGYPVIPVTQSSE</sequence>
<dbReference type="PROSITE" id="PS50068">
    <property type="entry name" value="LDLRA_2"/>
    <property type="match status" value="1"/>
</dbReference>
<evidence type="ECO:0000256" key="1">
    <source>
        <dbReference type="ARBA" id="ARBA00023157"/>
    </source>
</evidence>
<feature type="disulfide bond" evidence="2">
    <location>
        <begin position="130"/>
        <end position="145"/>
    </location>
</feature>
<dbReference type="AlphaFoldDB" id="A0AAD9K8L9"/>
<dbReference type="Proteomes" id="UP001208570">
    <property type="component" value="Unassembled WGS sequence"/>
</dbReference>
<reference evidence="5" key="1">
    <citation type="journal article" date="2023" name="Mol. Biol. Evol.">
        <title>Third-Generation Sequencing Reveals the Adaptive Role of the Epigenome in Three Deep-Sea Polychaetes.</title>
        <authorList>
            <person name="Perez M."/>
            <person name="Aroh O."/>
            <person name="Sun Y."/>
            <person name="Lan Y."/>
            <person name="Juniper S.K."/>
            <person name="Young C.R."/>
            <person name="Angers B."/>
            <person name="Qian P.Y."/>
        </authorList>
    </citation>
    <scope>NUCLEOTIDE SEQUENCE</scope>
    <source>
        <strain evidence="5">P08H-3</strain>
    </source>
</reference>